<dbReference type="RefSeq" id="WP_219434262.1">
    <property type="nucleotide sequence ID" value="NZ_JAHXCP010000040.1"/>
</dbReference>
<name>A0ABS6YB99_9BACT</name>
<evidence type="ECO:0000313" key="1">
    <source>
        <dbReference type="EMBL" id="MBW4755916.1"/>
    </source>
</evidence>
<organism evidence="1 2">
    <name type="scientific">Prevotella melaninogenica</name>
    <dbReference type="NCBI Taxonomy" id="28132"/>
    <lineage>
        <taxon>Bacteria</taxon>
        <taxon>Pseudomonadati</taxon>
        <taxon>Bacteroidota</taxon>
        <taxon>Bacteroidia</taxon>
        <taxon>Bacteroidales</taxon>
        <taxon>Prevotellaceae</taxon>
        <taxon>Prevotella</taxon>
    </lineage>
</organism>
<comment type="caution">
    <text evidence="1">The sequence shown here is derived from an EMBL/GenBank/DDBJ whole genome shotgun (WGS) entry which is preliminary data.</text>
</comment>
<accession>A0ABS6YB99</accession>
<dbReference type="PANTHER" id="PTHR38733">
    <property type="entry name" value="PROTEIN MCRC"/>
    <property type="match status" value="1"/>
</dbReference>
<proteinExistence type="predicted"/>
<keyword evidence="2" id="KW-1185">Reference proteome</keyword>
<dbReference type="InterPro" id="IPR019292">
    <property type="entry name" value="McrC"/>
</dbReference>
<sequence>MNTKDYHTTVICSEELDDLKAIADVAISDITFEEYPNLLIFPDFFECYDRDFGKKEICSIKEKDTKLCTNSIVGFVGRNETHLSICSRFAAEGDEDYLLHYMLQKVAGINLFNLQHTTNEDSVFDFLIYLFPLFLKRAVSQGIYKKYITRKYNDANVRGTIDVNRHIRFNEPFNGKVAYTTREYSYDNEVTQLIRHTIEFINKEKGCDILMNDPDVQQAVYQIIDATPSYLSSELQSVINRNLRPVLHPYYSQYTLLQRLCLQILRHEELKYGKEKDEIYGVLIDAAWLWEEYLNTVLSKIGFTHPRNKEGKGGIRMFANPTDEDSFDNNGRRIYPDFYSEDYILDAKYKHLNGSVGREDLYQVVSYMYCMDKPYGGYVYPDDSGQKATSFQLAGKGLEYKGDTGGILFVIPFKIPQKADNWKDFLQGINQSESWLKDTLISR</sequence>
<dbReference type="Pfam" id="PF10117">
    <property type="entry name" value="McrBC"/>
    <property type="match status" value="1"/>
</dbReference>
<dbReference type="PANTHER" id="PTHR38733:SF1">
    <property type="entry name" value="TYPE IV METHYL-DIRECTED RESTRICTION ENZYME ECOKMCRBC"/>
    <property type="match status" value="1"/>
</dbReference>
<gene>
    <name evidence="1" type="ORF">KZO77_12975</name>
</gene>
<dbReference type="Proteomes" id="UP000812077">
    <property type="component" value="Unassembled WGS sequence"/>
</dbReference>
<dbReference type="EMBL" id="JAHXCP010000040">
    <property type="protein sequence ID" value="MBW4755916.1"/>
    <property type="molecule type" value="Genomic_DNA"/>
</dbReference>
<evidence type="ECO:0000313" key="2">
    <source>
        <dbReference type="Proteomes" id="UP000812077"/>
    </source>
</evidence>
<protein>
    <submittedName>
        <fullName evidence="1">McrC family protein</fullName>
    </submittedName>
</protein>
<reference evidence="1 2" key="1">
    <citation type="submission" date="2021-07" db="EMBL/GenBank/DDBJ databases">
        <title>Genomic diversity and antimicrobial resistance of Prevotella spp. isolated from chronic lung disease airways.</title>
        <authorList>
            <person name="Webb K.A."/>
            <person name="Olagoke O.S."/>
            <person name="Baird T."/>
            <person name="Neill J."/>
            <person name="Pham A."/>
            <person name="Wells T.J."/>
            <person name="Ramsay K.A."/>
            <person name="Bell S.C."/>
            <person name="Sarovich D.S."/>
            <person name="Price E.P."/>
        </authorList>
    </citation>
    <scope>NUCLEOTIDE SEQUENCE [LARGE SCALE GENOMIC DNA]</scope>
    <source>
        <strain evidence="1 2">SCHI0027.S.6</strain>
    </source>
</reference>